<protein>
    <recommendedName>
        <fullName evidence="3">Reverse transcriptase domain-containing protein</fullName>
    </recommendedName>
</protein>
<feature type="signal peptide" evidence="1">
    <location>
        <begin position="1"/>
        <end position="21"/>
    </location>
</feature>
<name>A0A699VI70_TANCI</name>
<dbReference type="EMBL" id="BKCJ011432142">
    <property type="protein sequence ID" value="GFD33156.1"/>
    <property type="molecule type" value="Genomic_DNA"/>
</dbReference>
<reference evidence="2" key="1">
    <citation type="journal article" date="2019" name="Sci. Rep.">
        <title>Draft genome of Tanacetum cinerariifolium, the natural source of mosquito coil.</title>
        <authorList>
            <person name="Yamashiro T."/>
            <person name="Shiraishi A."/>
            <person name="Satake H."/>
            <person name="Nakayama K."/>
        </authorList>
    </citation>
    <scope>NUCLEOTIDE SEQUENCE</scope>
</reference>
<evidence type="ECO:0000256" key="1">
    <source>
        <dbReference type="SAM" id="SignalP"/>
    </source>
</evidence>
<evidence type="ECO:0008006" key="3">
    <source>
        <dbReference type="Google" id="ProtNLM"/>
    </source>
</evidence>
<proteinExistence type="predicted"/>
<sequence length="94" mass="10372">MLISILLFVVIPVMLYNHCNNMPPKRTPDAAARAAAPITATAIEKLIEARVSEALANHETLRNNINGHGDGSHNSDTGIRETVRTLRECTYKDF</sequence>
<dbReference type="AlphaFoldDB" id="A0A699VI70"/>
<comment type="caution">
    <text evidence="2">The sequence shown here is derived from an EMBL/GenBank/DDBJ whole genome shotgun (WGS) entry which is preliminary data.</text>
</comment>
<evidence type="ECO:0000313" key="2">
    <source>
        <dbReference type="EMBL" id="GFD33156.1"/>
    </source>
</evidence>
<gene>
    <name evidence="2" type="ORF">Tci_905125</name>
</gene>
<accession>A0A699VI70</accession>
<organism evidence="2">
    <name type="scientific">Tanacetum cinerariifolium</name>
    <name type="common">Dalmatian daisy</name>
    <name type="synonym">Chrysanthemum cinerariifolium</name>
    <dbReference type="NCBI Taxonomy" id="118510"/>
    <lineage>
        <taxon>Eukaryota</taxon>
        <taxon>Viridiplantae</taxon>
        <taxon>Streptophyta</taxon>
        <taxon>Embryophyta</taxon>
        <taxon>Tracheophyta</taxon>
        <taxon>Spermatophyta</taxon>
        <taxon>Magnoliopsida</taxon>
        <taxon>eudicotyledons</taxon>
        <taxon>Gunneridae</taxon>
        <taxon>Pentapetalae</taxon>
        <taxon>asterids</taxon>
        <taxon>campanulids</taxon>
        <taxon>Asterales</taxon>
        <taxon>Asteraceae</taxon>
        <taxon>Asteroideae</taxon>
        <taxon>Anthemideae</taxon>
        <taxon>Anthemidinae</taxon>
        <taxon>Tanacetum</taxon>
    </lineage>
</organism>
<keyword evidence="1" id="KW-0732">Signal</keyword>
<feature type="chain" id="PRO_5025660176" description="Reverse transcriptase domain-containing protein" evidence="1">
    <location>
        <begin position="22"/>
        <end position="94"/>
    </location>
</feature>